<dbReference type="EMBL" id="MN740811">
    <property type="protein sequence ID" value="QHU12979.1"/>
    <property type="molecule type" value="Genomic_DNA"/>
</dbReference>
<accession>A0A6C0K5J4</accession>
<reference evidence="1" key="1">
    <citation type="journal article" date="2020" name="Nature">
        <title>Giant virus diversity and host interactions through global metagenomics.</title>
        <authorList>
            <person name="Schulz F."/>
            <person name="Roux S."/>
            <person name="Paez-Espino D."/>
            <person name="Jungbluth S."/>
            <person name="Walsh D.A."/>
            <person name="Denef V.J."/>
            <person name="McMahon K.D."/>
            <person name="Konstantinidis K.T."/>
            <person name="Eloe-Fadrosh E.A."/>
            <person name="Kyrpides N.C."/>
            <person name="Woyke T."/>
        </authorList>
    </citation>
    <scope>NUCLEOTIDE SEQUENCE</scope>
    <source>
        <strain evidence="1">GVMAG-S-1101172-89</strain>
    </source>
</reference>
<evidence type="ECO:0000313" key="1">
    <source>
        <dbReference type="EMBL" id="QHU12979.1"/>
    </source>
</evidence>
<proteinExistence type="predicted"/>
<name>A0A6C0K5J4_9ZZZZ</name>
<protein>
    <submittedName>
        <fullName evidence="1">Uncharacterized protein</fullName>
    </submittedName>
</protein>
<sequence>MYYIVKLNGIYDIICALCILRYIRIPYIGTIHLNMIKNNETNIIFQRYYAYWISTYGYMRLTTSDINFIKMSYFIEAFCTANELYYTNDIHIYKSLFVITVSLLFGIVI</sequence>
<organism evidence="1">
    <name type="scientific">viral metagenome</name>
    <dbReference type="NCBI Taxonomy" id="1070528"/>
    <lineage>
        <taxon>unclassified sequences</taxon>
        <taxon>metagenomes</taxon>
        <taxon>organismal metagenomes</taxon>
    </lineage>
</organism>
<dbReference type="AlphaFoldDB" id="A0A6C0K5J4"/>